<organism evidence="1 2">
    <name type="scientific">Nocardia vermiculata</name>
    <dbReference type="NCBI Taxonomy" id="257274"/>
    <lineage>
        <taxon>Bacteria</taxon>
        <taxon>Bacillati</taxon>
        <taxon>Actinomycetota</taxon>
        <taxon>Actinomycetes</taxon>
        <taxon>Mycobacteriales</taxon>
        <taxon>Nocardiaceae</taxon>
        <taxon>Nocardia</taxon>
    </lineage>
</organism>
<dbReference type="Proteomes" id="UP000565711">
    <property type="component" value="Unassembled WGS sequence"/>
</dbReference>
<keyword evidence="2" id="KW-1185">Reference proteome</keyword>
<reference evidence="1 2" key="1">
    <citation type="submission" date="2020-04" db="EMBL/GenBank/DDBJ databases">
        <title>MicrobeNet Type strains.</title>
        <authorList>
            <person name="Nicholson A.C."/>
        </authorList>
    </citation>
    <scope>NUCLEOTIDE SEQUENCE [LARGE SCALE GENOMIC DNA]</scope>
    <source>
        <strain evidence="1 2">JCM 12354</strain>
    </source>
</reference>
<comment type="caution">
    <text evidence="1">The sequence shown here is derived from an EMBL/GenBank/DDBJ whole genome shotgun (WGS) entry which is preliminary data.</text>
</comment>
<sequence length="53" mass="5804">MIAAFALEQLLDLLPEIQLTQSVEALSWRVGGYNRAVDSLPVEFPPAPPIRLG</sequence>
<evidence type="ECO:0000313" key="1">
    <source>
        <dbReference type="EMBL" id="NKY51527.1"/>
    </source>
</evidence>
<protein>
    <submittedName>
        <fullName evidence="1">Uncharacterized protein</fullName>
    </submittedName>
</protein>
<proteinExistence type="predicted"/>
<dbReference type="AlphaFoldDB" id="A0A846XY39"/>
<name>A0A846XY39_9NOCA</name>
<accession>A0A846XY39</accession>
<dbReference type="RefSeq" id="WP_157102938.1">
    <property type="nucleotide sequence ID" value="NZ_JAAXOP010000007.1"/>
</dbReference>
<gene>
    <name evidence="1" type="ORF">HGA08_14980</name>
</gene>
<evidence type="ECO:0000313" key="2">
    <source>
        <dbReference type="Proteomes" id="UP000565711"/>
    </source>
</evidence>
<dbReference type="EMBL" id="JAAXOP010000007">
    <property type="protein sequence ID" value="NKY51527.1"/>
    <property type="molecule type" value="Genomic_DNA"/>
</dbReference>